<name>A0A183NX48_9TREM</name>
<accession>A0A183NX48</accession>
<evidence type="ECO:0000256" key="7">
    <source>
        <dbReference type="SAM" id="Phobius"/>
    </source>
</evidence>
<feature type="transmembrane region" description="Helical" evidence="7">
    <location>
        <begin position="241"/>
        <end position="260"/>
    </location>
</feature>
<evidence type="ECO:0000313" key="9">
    <source>
        <dbReference type="Proteomes" id="UP000269396"/>
    </source>
</evidence>
<dbReference type="Proteomes" id="UP000269396">
    <property type="component" value="Unassembled WGS sequence"/>
</dbReference>
<feature type="compositionally biased region" description="Polar residues" evidence="6">
    <location>
        <begin position="44"/>
        <end position="53"/>
    </location>
</feature>
<dbReference type="GO" id="GO:0016020">
    <property type="term" value="C:membrane"/>
    <property type="evidence" value="ECO:0007669"/>
    <property type="project" value="UniProtKB-SubCell"/>
</dbReference>
<organism evidence="8 9">
    <name type="scientific">Schistosoma mattheei</name>
    <dbReference type="NCBI Taxonomy" id="31246"/>
    <lineage>
        <taxon>Eukaryota</taxon>
        <taxon>Metazoa</taxon>
        <taxon>Spiralia</taxon>
        <taxon>Lophotrochozoa</taxon>
        <taxon>Platyhelminthes</taxon>
        <taxon>Trematoda</taxon>
        <taxon>Digenea</taxon>
        <taxon>Strigeidida</taxon>
        <taxon>Schistosomatoidea</taxon>
        <taxon>Schistosomatidae</taxon>
        <taxon>Schistosoma</taxon>
    </lineage>
</organism>
<evidence type="ECO:0000313" key="8">
    <source>
        <dbReference type="EMBL" id="VDP35220.1"/>
    </source>
</evidence>
<keyword evidence="4 7" id="KW-0472">Membrane</keyword>
<evidence type="ECO:0000256" key="6">
    <source>
        <dbReference type="SAM" id="MobiDB-lite"/>
    </source>
</evidence>
<evidence type="ECO:0000256" key="4">
    <source>
        <dbReference type="ARBA" id="ARBA00023136"/>
    </source>
</evidence>
<proteinExistence type="predicted"/>
<comment type="subcellular location">
    <subcellularLocation>
        <location evidence="1">Membrane</location>
        <topology evidence="1">Multi-pass membrane protein</topology>
    </subcellularLocation>
</comment>
<evidence type="ECO:0000256" key="2">
    <source>
        <dbReference type="ARBA" id="ARBA00022692"/>
    </source>
</evidence>
<dbReference type="AlphaFoldDB" id="A0A183NX48"/>
<evidence type="ECO:0000256" key="1">
    <source>
        <dbReference type="ARBA" id="ARBA00004141"/>
    </source>
</evidence>
<keyword evidence="9" id="KW-1185">Reference proteome</keyword>
<protein>
    <submittedName>
        <fullName evidence="8">Uncharacterized protein</fullName>
    </submittedName>
</protein>
<dbReference type="STRING" id="31246.A0A183NX48"/>
<evidence type="ECO:0000256" key="3">
    <source>
        <dbReference type="ARBA" id="ARBA00022989"/>
    </source>
</evidence>
<dbReference type="InterPro" id="IPR021980">
    <property type="entry name" value="PHTF1/2_N"/>
</dbReference>
<sequence length="341" mass="37514">MQPSPYLSAAYPAPPTLPLAHSLPPAPPRPQTASGSSARIRPQIPSTNESSSLVGAVTPSVMKKNTVVNNENVSAQARPNVWKANVQGIVYSASSVGLTIESESSIGTAYEESRDLSNNCDSLSLETRCLVFGFAILNTAAYKGIDRHSTRDGKTRSGLIDVDVIRGSVFAKAKTGHGWMAAVRWGLLRVAFAPFYWNYWRSHTSFRVAVYIMVHFFLQFLQVVFFLLTDPRTSNSSQDDLLLPCLLAICLGILHAHITAPHGKPGLYSSFMDNPMTNQSFKDIGDHGLNSNGCQYNPDNLVNNKFSSVQTVINRHSEYDHSSWFPVQSTISEHHKFPANM</sequence>
<evidence type="ECO:0000256" key="5">
    <source>
        <dbReference type="ARBA" id="ARBA00023180"/>
    </source>
</evidence>
<feature type="region of interest" description="Disordered" evidence="6">
    <location>
        <begin position="17"/>
        <end position="56"/>
    </location>
</feature>
<dbReference type="PANTHER" id="PTHR12680">
    <property type="entry name" value="PUTATIVE HOMEODOMAIN TRANSCRIPTION FACTOR PHTF"/>
    <property type="match status" value="1"/>
</dbReference>
<dbReference type="EMBL" id="UZAL01027743">
    <property type="protein sequence ID" value="VDP35220.1"/>
    <property type="molecule type" value="Genomic_DNA"/>
</dbReference>
<dbReference type="Pfam" id="PF12129">
    <property type="entry name" value="PHTF1-2_N"/>
    <property type="match status" value="1"/>
</dbReference>
<keyword evidence="5" id="KW-0325">Glycoprotein</keyword>
<reference evidence="8 9" key="1">
    <citation type="submission" date="2018-11" db="EMBL/GenBank/DDBJ databases">
        <authorList>
            <consortium name="Pathogen Informatics"/>
        </authorList>
    </citation>
    <scope>NUCLEOTIDE SEQUENCE [LARGE SCALE GENOMIC DNA]</scope>
    <source>
        <strain>Denwood</strain>
        <strain evidence="9">Zambia</strain>
    </source>
</reference>
<dbReference type="InterPro" id="IPR039775">
    <property type="entry name" value="PHTF1/2"/>
</dbReference>
<keyword evidence="3 7" id="KW-1133">Transmembrane helix</keyword>
<gene>
    <name evidence="8" type="ORF">SMTD_LOCUS6684</name>
</gene>
<feature type="transmembrane region" description="Helical" evidence="7">
    <location>
        <begin position="209"/>
        <end position="229"/>
    </location>
</feature>
<dbReference type="PANTHER" id="PTHR12680:SF6">
    <property type="entry name" value="PROTEIN PHTF"/>
    <property type="match status" value="1"/>
</dbReference>
<dbReference type="GO" id="GO:0005783">
    <property type="term" value="C:endoplasmic reticulum"/>
    <property type="evidence" value="ECO:0007669"/>
    <property type="project" value="InterPro"/>
</dbReference>
<keyword evidence="2 7" id="KW-0812">Transmembrane</keyword>